<feature type="domain" description="SLH" evidence="4">
    <location>
        <begin position="24"/>
        <end position="89"/>
    </location>
</feature>
<proteinExistence type="inferred from homology"/>
<evidence type="ECO:0000256" key="2">
    <source>
        <dbReference type="ARBA" id="ARBA00022801"/>
    </source>
</evidence>
<dbReference type="PROSITE" id="PS51272">
    <property type="entry name" value="SLH"/>
    <property type="match status" value="2"/>
</dbReference>
<feature type="signal peptide" evidence="3">
    <location>
        <begin position="1"/>
        <end position="27"/>
    </location>
</feature>
<organism evidence="5 6">
    <name type="scientific">Paenibacillus algorifonticola</name>
    <dbReference type="NCBI Taxonomy" id="684063"/>
    <lineage>
        <taxon>Bacteria</taxon>
        <taxon>Bacillati</taxon>
        <taxon>Bacillota</taxon>
        <taxon>Bacilli</taxon>
        <taxon>Bacillales</taxon>
        <taxon>Paenibacillaceae</taxon>
        <taxon>Paenibacillus</taxon>
    </lineage>
</organism>
<comment type="similarity">
    <text evidence="1">Belongs to the type-B carboxylesterase/lipase family.</text>
</comment>
<evidence type="ECO:0000313" key="6">
    <source>
        <dbReference type="Proteomes" id="UP000183410"/>
    </source>
</evidence>
<keyword evidence="2" id="KW-0378">Hydrolase</keyword>
<keyword evidence="6" id="KW-1185">Reference proteome</keyword>
<protein>
    <submittedName>
        <fullName evidence="5">Para-nitrobenzyl esterase</fullName>
    </submittedName>
</protein>
<reference evidence="6" key="1">
    <citation type="submission" date="2016-10" db="EMBL/GenBank/DDBJ databases">
        <authorList>
            <person name="Varghese N."/>
            <person name="Submissions S."/>
        </authorList>
    </citation>
    <scope>NUCLEOTIDE SEQUENCE [LARGE SCALE GENOMIC DNA]</scope>
    <source>
        <strain evidence="6">CGMCC 1.10223</strain>
    </source>
</reference>
<dbReference type="InterPro" id="IPR002018">
    <property type="entry name" value="CarbesteraseB"/>
</dbReference>
<dbReference type="Gene3D" id="3.40.50.1820">
    <property type="entry name" value="alpha/beta hydrolase"/>
    <property type="match status" value="1"/>
</dbReference>
<dbReference type="InterPro" id="IPR001119">
    <property type="entry name" value="SLH_dom"/>
</dbReference>
<dbReference type="InterPro" id="IPR050309">
    <property type="entry name" value="Type-B_Carboxylest/Lipase"/>
</dbReference>
<dbReference type="SUPFAM" id="SSF53474">
    <property type="entry name" value="alpha/beta-Hydrolases"/>
    <property type="match status" value="1"/>
</dbReference>
<evidence type="ECO:0000313" key="5">
    <source>
        <dbReference type="EMBL" id="SFF00003.1"/>
    </source>
</evidence>
<dbReference type="InterPro" id="IPR019819">
    <property type="entry name" value="Carboxylesterase_B_CS"/>
</dbReference>
<dbReference type="InterPro" id="IPR019826">
    <property type="entry name" value="Carboxylesterase_B_AS"/>
</dbReference>
<evidence type="ECO:0000256" key="1">
    <source>
        <dbReference type="ARBA" id="ARBA00005964"/>
    </source>
</evidence>
<dbReference type="GO" id="GO:0016787">
    <property type="term" value="F:hydrolase activity"/>
    <property type="evidence" value="ECO:0007669"/>
    <property type="project" value="UniProtKB-KW"/>
</dbReference>
<dbReference type="OrthoDB" id="9775851at2"/>
<evidence type="ECO:0000259" key="4">
    <source>
        <dbReference type="PROSITE" id="PS51272"/>
    </source>
</evidence>
<dbReference type="PANTHER" id="PTHR11559">
    <property type="entry name" value="CARBOXYLESTERASE"/>
    <property type="match status" value="1"/>
</dbReference>
<dbReference type="Pfam" id="PF00135">
    <property type="entry name" value="COesterase"/>
    <property type="match status" value="2"/>
</dbReference>
<sequence>MGNVRQLSVVALLLAVLFGSMPLYSYASTAAPAAAAVSTEIQSLMDQGIIKGNGKAIGEKYWGKQATRAQAATLFLRLKGLEQEALSYTGSDTFPDAAQAGKVLQPLVNYLKAHPHLGWLAGEDGRFEPQQAVTAQEYARVLLKALGYEAGVDYKEADVLAFAAKQGLASLKTSGKLTNAQLATATAQVLKAKHKISGQTLAAIIKKQAAQAPFTANVTQQTAYGAIKGAKDEVSSTLSWLGVPYAKAPVGELRWQAPQAPAAWTSTLETTAFAANCTQLAAGKAAGSEDCLYLNIWRPADSSTSLPVLVFAHGGGNMTGSGKDFKGDLLAEATNSIVISINYRLGALGFFQHPSLATGDAVQDSGNYGLLDIFQALKWVQGNIGGFGGDAANVTLSGQSAGGRDVMAAVISPLSQGLFQKAIVLSGGMTTAPTADGDAKVNSVLAKLAAADGTAADEAAAAKWVAGQTAEQLAAYLRKQPAADLVQQFGGTAIRMAPFPHLFSDGTVLPAEGFDVLKSGKYAQLPMILGSTATEFSAFALSDPAFAAGFADGSLLKDPVKGPQYAAAIKYGSELYSGFNAERAAEVLTARSGQPAVYAYRFAWGTQDGVISSSLQQLIGATHGADMDFILGRKVGIAAYFPDGYFSEQNEPGRNELTAAIHGYWKNFLYTGNPNASSLPAWTPWTAKDGADRILRLDASNENQTIHMSNEYYKKADVLSRMEKELPADTLKLLQESVLAGRFFW</sequence>
<dbReference type="AlphaFoldDB" id="A0A1I2F4T2"/>
<dbReference type="PROSITE" id="PS00122">
    <property type="entry name" value="CARBOXYLESTERASE_B_1"/>
    <property type="match status" value="1"/>
</dbReference>
<evidence type="ECO:0000256" key="3">
    <source>
        <dbReference type="SAM" id="SignalP"/>
    </source>
</evidence>
<dbReference type="PROSITE" id="PS00941">
    <property type="entry name" value="CARBOXYLESTERASE_B_2"/>
    <property type="match status" value="1"/>
</dbReference>
<dbReference type="Proteomes" id="UP000183410">
    <property type="component" value="Unassembled WGS sequence"/>
</dbReference>
<name>A0A1I2F4T2_9BACL</name>
<feature type="domain" description="SLH" evidence="4">
    <location>
        <begin position="91"/>
        <end position="156"/>
    </location>
</feature>
<feature type="chain" id="PRO_5010260459" evidence="3">
    <location>
        <begin position="28"/>
        <end position="745"/>
    </location>
</feature>
<gene>
    <name evidence="5" type="ORF">SAMN04487969_11117</name>
</gene>
<keyword evidence="3" id="KW-0732">Signal</keyword>
<dbReference type="InterPro" id="IPR029058">
    <property type="entry name" value="AB_hydrolase_fold"/>
</dbReference>
<dbReference type="RefSeq" id="WP_052737079.1">
    <property type="nucleotide sequence ID" value="NZ_FONN01000011.1"/>
</dbReference>
<dbReference type="EMBL" id="FONN01000011">
    <property type="protein sequence ID" value="SFF00003.1"/>
    <property type="molecule type" value="Genomic_DNA"/>
</dbReference>
<accession>A0A1I2F4T2</accession>